<keyword evidence="2" id="KW-1185">Reference proteome</keyword>
<comment type="caution">
    <text evidence="1">The sequence shown here is derived from an EMBL/GenBank/DDBJ whole genome shotgun (WGS) entry which is preliminary data.</text>
</comment>
<gene>
    <name evidence="1" type="ORF">MKS91_02060</name>
</gene>
<accession>A0ABT1L540</accession>
<reference evidence="1 2" key="1">
    <citation type="journal article" date="2022" name="Nat. Microbiol.">
        <title>The microbiome of a bacterivorous marine choanoflagellate contains a resource-demanding obligate bacterial associate.</title>
        <authorList>
            <person name="Needham D.M."/>
            <person name="Poirier C."/>
            <person name="Bachy C."/>
            <person name="George E.E."/>
            <person name="Wilken S."/>
            <person name="Yung C.C.M."/>
            <person name="Limardo A.J."/>
            <person name="Morando M."/>
            <person name="Sudek L."/>
            <person name="Malmstrom R.R."/>
            <person name="Keeling P.J."/>
            <person name="Santoro A.E."/>
            <person name="Worden A.Z."/>
        </authorList>
    </citation>
    <scope>NUCLEOTIDE SEQUENCE [LARGE SCALE GENOMIC DNA]</scope>
    <source>
        <strain evidence="1 2">Comchoano-2</strain>
    </source>
</reference>
<protein>
    <submittedName>
        <fullName evidence="1">Uncharacterized protein</fullName>
    </submittedName>
</protein>
<name>A0ABT1L540_9GAMM</name>
<dbReference type="RefSeq" id="WP_258569181.1">
    <property type="nucleotide sequence ID" value="NZ_JAKUDN010000002.1"/>
</dbReference>
<evidence type="ECO:0000313" key="1">
    <source>
        <dbReference type="EMBL" id="MCP8352071.1"/>
    </source>
</evidence>
<dbReference type="EMBL" id="JAKUDN010000002">
    <property type="protein sequence ID" value="MCP8352071.1"/>
    <property type="molecule type" value="Genomic_DNA"/>
</dbReference>
<sequence length="310" mass="35586">MQAIHERYLDSRDAVIEGCRVNILQLLGKEMDAETGPEDVLKFYDDSKGWLAGQELSDWRQVFFQSLGLKFLPAAIRYIGAFEYVLRLSLYPTWGEVMRHAKGLVDTVVGHFNMLQKQEARLVMYSFFLKEPDDARGRKNFKKNQANFELAHRHYISAIKGLVEYYYQRILDSVSGGRFVDWLCCCCHSPSDDEQKIHALKQAHLDRINRVDLIDVSNKLYTELHLHQCDYREMKPIQPRNYRSFHDEVPVVAQLPEEAVASSRPVLMPTIVEALVQEAEMNAPAGIVMETDFCINGVEDDRQALLSGGI</sequence>
<organism evidence="1 2">
    <name type="scientific">Candidatus Synchoanobacter obligatus</name>
    <dbReference type="NCBI Taxonomy" id="2919597"/>
    <lineage>
        <taxon>Bacteria</taxon>
        <taxon>Pseudomonadati</taxon>
        <taxon>Pseudomonadota</taxon>
        <taxon>Gammaproteobacteria</taxon>
        <taxon>Candidatus Comchoanobacterales</taxon>
        <taxon>Candidatus Comchoanobacteraceae</taxon>
        <taxon>Candidatus Synchoanobacter</taxon>
    </lineage>
</organism>
<evidence type="ECO:0000313" key="2">
    <source>
        <dbReference type="Proteomes" id="UP001320768"/>
    </source>
</evidence>
<dbReference type="Proteomes" id="UP001320768">
    <property type="component" value="Unassembled WGS sequence"/>
</dbReference>
<proteinExistence type="predicted"/>